<gene>
    <name evidence="1" type="ORF">MAR_019990</name>
</gene>
<accession>A0ABY7E7U2</accession>
<name>A0ABY7E7U2_MYAAR</name>
<organism evidence="1 2">
    <name type="scientific">Mya arenaria</name>
    <name type="common">Soft-shell clam</name>
    <dbReference type="NCBI Taxonomy" id="6604"/>
    <lineage>
        <taxon>Eukaryota</taxon>
        <taxon>Metazoa</taxon>
        <taxon>Spiralia</taxon>
        <taxon>Lophotrochozoa</taxon>
        <taxon>Mollusca</taxon>
        <taxon>Bivalvia</taxon>
        <taxon>Autobranchia</taxon>
        <taxon>Heteroconchia</taxon>
        <taxon>Euheterodonta</taxon>
        <taxon>Imparidentia</taxon>
        <taxon>Neoheterodontei</taxon>
        <taxon>Myida</taxon>
        <taxon>Myoidea</taxon>
        <taxon>Myidae</taxon>
        <taxon>Mya</taxon>
    </lineage>
</organism>
<reference evidence="1" key="1">
    <citation type="submission" date="2022-11" db="EMBL/GenBank/DDBJ databases">
        <title>Centuries of genome instability and evolution in soft-shell clam transmissible cancer (bioRxiv).</title>
        <authorList>
            <person name="Hart S.F.M."/>
            <person name="Yonemitsu M.A."/>
            <person name="Giersch R.M."/>
            <person name="Beal B.F."/>
            <person name="Arriagada G."/>
            <person name="Davis B.W."/>
            <person name="Ostrander E.A."/>
            <person name="Goff S.P."/>
            <person name="Metzger M.J."/>
        </authorList>
    </citation>
    <scope>NUCLEOTIDE SEQUENCE</scope>
    <source>
        <strain evidence="1">MELC-2E11</strain>
        <tissue evidence="1">Siphon/mantle</tissue>
    </source>
</reference>
<dbReference type="Proteomes" id="UP001164746">
    <property type="component" value="Chromosome 5"/>
</dbReference>
<proteinExistence type="predicted"/>
<dbReference type="EMBL" id="CP111016">
    <property type="protein sequence ID" value="WAR04621.1"/>
    <property type="molecule type" value="Genomic_DNA"/>
</dbReference>
<keyword evidence="2" id="KW-1185">Reference proteome</keyword>
<sequence>MKAPHLLNRDAFFDLTYADATASYGYDEIESLSTHYSMPVNGLLNERNSFLEEVRTAGPQPSATDCLIFRKM</sequence>
<evidence type="ECO:0000313" key="1">
    <source>
        <dbReference type="EMBL" id="WAR04621.1"/>
    </source>
</evidence>
<protein>
    <submittedName>
        <fullName evidence="1">Uncharacterized protein</fullName>
    </submittedName>
</protein>
<evidence type="ECO:0000313" key="2">
    <source>
        <dbReference type="Proteomes" id="UP001164746"/>
    </source>
</evidence>